<evidence type="ECO:0000313" key="2">
    <source>
        <dbReference type="EMBL" id="VBB27735.1"/>
    </source>
</evidence>
<reference evidence="2 3" key="1">
    <citation type="submission" date="2018-08" db="EMBL/GenBank/DDBJ databases">
        <authorList>
            <person name="Laetsch R D."/>
            <person name="Stevens L."/>
            <person name="Kumar S."/>
            <person name="Blaxter L. M."/>
        </authorList>
    </citation>
    <scope>NUCLEOTIDE SEQUENCE [LARGE SCALE GENOMIC DNA]</scope>
</reference>
<dbReference type="EMBL" id="UPTC01000277">
    <property type="protein sequence ID" value="VBB27735.1"/>
    <property type="molecule type" value="Genomic_DNA"/>
</dbReference>
<keyword evidence="3" id="KW-1185">Reference proteome</keyword>
<evidence type="ECO:0000313" key="3">
    <source>
        <dbReference type="Proteomes" id="UP000276991"/>
    </source>
</evidence>
<dbReference type="InterPro" id="IPR021869">
    <property type="entry name" value="RNase_Zc3h12_NYN"/>
</dbReference>
<sequence length="284" mass="33622">MYPFDRIRERIYARPSESAVPRLIVIDGCNVARSSCGTDPRTARAGRPAFINYDDLYVLEFAERHGGCVLSSDRFDDIAKEHSYKDLRRIIEERRINVIFRPLTSDFVHYGRDRFFRFLPEICIIHDNNDFWQIEEHIQQRLYCLPDDKDYVKAVSRRQRWTVERRDEIVCTIDALFDEIAAKNCLVPKIIPIQFSNTKVSRNTATLSTTSTKLTVTRSTRIAYDARCAKIINRLDQIFDRALIVKLWKKGSYRFDMKEFTKLINKITLNWPRRQEAREKEENE</sequence>
<protein>
    <recommendedName>
        <fullName evidence="1">RNase NYN domain-containing protein</fullName>
    </recommendedName>
</protein>
<evidence type="ECO:0000259" key="1">
    <source>
        <dbReference type="Pfam" id="PF11977"/>
    </source>
</evidence>
<gene>
    <name evidence="2" type="ORF">NAV_LOCUS2565</name>
</gene>
<feature type="domain" description="RNase NYN" evidence="1">
    <location>
        <begin position="52"/>
        <end position="101"/>
    </location>
</feature>
<dbReference type="OrthoDB" id="392925at2759"/>
<name>A0A498S736_ACAVI</name>
<proteinExistence type="predicted"/>
<dbReference type="AlphaFoldDB" id="A0A498S736"/>
<dbReference type="Proteomes" id="UP000276991">
    <property type="component" value="Unassembled WGS sequence"/>
</dbReference>
<accession>A0A498S736</accession>
<organism evidence="2 3">
    <name type="scientific">Acanthocheilonema viteae</name>
    <name type="common">Filarial nematode worm</name>
    <name type="synonym">Dipetalonema viteae</name>
    <dbReference type="NCBI Taxonomy" id="6277"/>
    <lineage>
        <taxon>Eukaryota</taxon>
        <taxon>Metazoa</taxon>
        <taxon>Ecdysozoa</taxon>
        <taxon>Nematoda</taxon>
        <taxon>Chromadorea</taxon>
        <taxon>Rhabditida</taxon>
        <taxon>Spirurina</taxon>
        <taxon>Spiruromorpha</taxon>
        <taxon>Filarioidea</taxon>
        <taxon>Onchocercidae</taxon>
        <taxon>Acanthocheilonema</taxon>
    </lineage>
</organism>
<dbReference type="Gene3D" id="3.40.50.11980">
    <property type="match status" value="1"/>
</dbReference>
<dbReference type="Pfam" id="PF11977">
    <property type="entry name" value="RNase_Zc3h12a"/>
    <property type="match status" value="1"/>
</dbReference>